<evidence type="ECO:0000313" key="12">
    <source>
        <dbReference type="EMBL" id="ERH31434.1"/>
    </source>
</evidence>
<keyword evidence="7 10" id="KW-0411">Iron-sulfur</keyword>
<dbReference type="GO" id="GO:0006285">
    <property type="term" value="P:base-excision repair, AP site formation"/>
    <property type="evidence" value="ECO:0007669"/>
    <property type="project" value="TreeGrafter"/>
</dbReference>
<evidence type="ECO:0000259" key="11">
    <source>
        <dbReference type="SMART" id="SM00478"/>
    </source>
</evidence>
<evidence type="ECO:0000256" key="4">
    <source>
        <dbReference type="ARBA" id="ARBA00022763"/>
    </source>
</evidence>
<evidence type="ECO:0000313" key="13">
    <source>
        <dbReference type="Proteomes" id="UP000016519"/>
    </source>
</evidence>
<dbReference type="InterPro" id="IPR000445">
    <property type="entry name" value="HhH_motif"/>
</dbReference>
<dbReference type="STRING" id="419015.HMPREF3214_01465"/>
<dbReference type="InterPro" id="IPR003651">
    <property type="entry name" value="Endonuclease3_FeS-loop_motif"/>
</dbReference>
<dbReference type="InterPro" id="IPR011257">
    <property type="entry name" value="DNA_glycosylase"/>
</dbReference>
<dbReference type="FunFam" id="1.10.340.30:FF:000001">
    <property type="entry name" value="Endonuclease III"/>
    <property type="match status" value="1"/>
</dbReference>
<keyword evidence="5 10" id="KW-0378">Hydrolase</keyword>
<dbReference type="InterPro" id="IPR004036">
    <property type="entry name" value="Endonuclease-III-like_CS2"/>
</dbReference>
<keyword evidence="3 10" id="KW-0479">Metal-binding</keyword>
<feature type="binding site" evidence="10">
    <location>
        <position position="215"/>
    </location>
    <ligand>
        <name>[4Fe-4S] cluster</name>
        <dbReference type="ChEBI" id="CHEBI:49883"/>
    </ligand>
</feature>
<dbReference type="HOGENOM" id="CLU_012862_3_3_11"/>
<keyword evidence="10" id="KW-0238">DNA-binding</keyword>
<dbReference type="Proteomes" id="UP000016519">
    <property type="component" value="Unassembled WGS sequence"/>
</dbReference>
<feature type="binding site" evidence="10">
    <location>
        <position position="224"/>
    </location>
    <ligand>
        <name>[4Fe-4S] cluster</name>
        <dbReference type="ChEBI" id="CHEBI:49883"/>
    </ligand>
</feature>
<evidence type="ECO:0000256" key="6">
    <source>
        <dbReference type="ARBA" id="ARBA00023004"/>
    </source>
</evidence>
<keyword evidence="8 10" id="KW-0234">DNA repair</keyword>
<dbReference type="SUPFAM" id="SSF48150">
    <property type="entry name" value="DNA-glycosylase"/>
    <property type="match status" value="1"/>
</dbReference>
<feature type="binding site" evidence="10">
    <location>
        <position position="208"/>
    </location>
    <ligand>
        <name>[4Fe-4S] cluster</name>
        <dbReference type="ChEBI" id="CHEBI:49883"/>
    </ligand>
</feature>
<dbReference type="Pfam" id="PF00730">
    <property type="entry name" value="HhH-GPD"/>
    <property type="match status" value="1"/>
</dbReference>
<dbReference type="GO" id="GO:0046872">
    <property type="term" value="F:metal ion binding"/>
    <property type="evidence" value="ECO:0007669"/>
    <property type="project" value="UniProtKB-KW"/>
</dbReference>
<sequence length="232" mass="26529">MKMSKTKSNMPRETKQQRAQRIHEEYAILCEEIPNPQPGLVFRNSFELLIATMMSAQTTDVRVNSVTPELFALYPTAETMAEGNVELIGEIIHAIGFWRVKAQRAVQIAQSLVRDFNGEVPSTMEELVTLPGVGRKTANVVLGHAFNEPGFPVDTHVIRLTRRLRWRTDWRSSHPDPVHIESEITQYFEPSEWKNVSDRLILFGRSTCHARKPECDMCPLKQSCPSFGMYTR</sequence>
<reference evidence="12 13" key="1">
    <citation type="submission" date="2013-08" db="EMBL/GenBank/DDBJ databases">
        <authorList>
            <person name="Weinstock G."/>
            <person name="Sodergren E."/>
            <person name="Wylie T."/>
            <person name="Fulton L."/>
            <person name="Fulton R."/>
            <person name="Fronick C."/>
            <person name="O'Laughlin M."/>
            <person name="Godfrey J."/>
            <person name="Miner T."/>
            <person name="Herter B."/>
            <person name="Appelbaum E."/>
            <person name="Cordes M."/>
            <person name="Lek S."/>
            <person name="Wollam A."/>
            <person name="Pepin K.H."/>
            <person name="Palsikar V.B."/>
            <person name="Mitreva M."/>
            <person name="Wilson R.K."/>
        </authorList>
    </citation>
    <scope>NUCLEOTIDE SEQUENCE [LARGE SCALE GENOMIC DNA]</scope>
    <source>
        <strain evidence="12 13">F0580</strain>
    </source>
</reference>
<dbReference type="EC" id="4.2.99.18" evidence="10"/>
<keyword evidence="13" id="KW-1185">Reference proteome</keyword>
<keyword evidence="6 10" id="KW-0408">Iron</keyword>
<name>U1RCW2_9BIFI</name>
<comment type="cofactor">
    <cofactor evidence="10">
        <name>[4Fe-4S] cluster</name>
        <dbReference type="ChEBI" id="CHEBI:49883"/>
    </cofactor>
    <text evidence="10">Binds 1 [4Fe-4S] cluster.</text>
</comment>
<dbReference type="PANTHER" id="PTHR10359:SF18">
    <property type="entry name" value="ENDONUCLEASE III"/>
    <property type="match status" value="1"/>
</dbReference>
<comment type="caution">
    <text evidence="12">The sequence shown here is derived from an EMBL/GenBank/DDBJ whole genome shotgun (WGS) entry which is preliminary data.</text>
</comment>
<dbReference type="GO" id="GO:0003677">
    <property type="term" value="F:DNA binding"/>
    <property type="evidence" value="ECO:0007669"/>
    <property type="project" value="UniProtKB-UniRule"/>
</dbReference>
<dbReference type="PIRSF" id="PIRSF001435">
    <property type="entry name" value="Nth"/>
    <property type="match status" value="1"/>
</dbReference>
<evidence type="ECO:0000256" key="3">
    <source>
        <dbReference type="ARBA" id="ARBA00022723"/>
    </source>
</evidence>
<evidence type="ECO:0000256" key="2">
    <source>
        <dbReference type="ARBA" id="ARBA00022485"/>
    </source>
</evidence>
<dbReference type="AlphaFoldDB" id="U1RCW2"/>
<keyword evidence="12" id="KW-0540">Nuclease</keyword>
<dbReference type="InterPro" id="IPR005759">
    <property type="entry name" value="Nth"/>
</dbReference>
<keyword evidence="12" id="KW-0255">Endonuclease</keyword>
<dbReference type="Pfam" id="PF00633">
    <property type="entry name" value="HHH"/>
    <property type="match status" value="1"/>
</dbReference>
<dbReference type="NCBIfam" id="TIGR01083">
    <property type="entry name" value="nth"/>
    <property type="match status" value="1"/>
</dbReference>
<protein>
    <recommendedName>
        <fullName evidence="10">Endonuclease III</fullName>
        <ecNumber evidence="10">4.2.99.18</ecNumber>
    </recommendedName>
    <alternativeName>
        <fullName evidence="10">DNA-(apurinic or apyrimidinic site) lyase</fullName>
    </alternativeName>
</protein>
<evidence type="ECO:0000256" key="8">
    <source>
        <dbReference type="ARBA" id="ARBA00023204"/>
    </source>
</evidence>
<dbReference type="Pfam" id="PF10576">
    <property type="entry name" value="EndIII_4Fe-2S"/>
    <property type="match status" value="1"/>
</dbReference>
<dbReference type="SMART" id="SM00478">
    <property type="entry name" value="ENDO3c"/>
    <property type="match status" value="1"/>
</dbReference>
<comment type="catalytic activity">
    <reaction evidence="10">
        <text>2'-deoxyribonucleotide-(2'-deoxyribose 5'-phosphate)-2'-deoxyribonucleotide-DNA = a 3'-end 2'-deoxyribonucleotide-(2,3-dehydro-2,3-deoxyribose 5'-phosphate)-DNA + a 5'-end 5'-phospho-2'-deoxyribonucleoside-DNA + H(+)</text>
        <dbReference type="Rhea" id="RHEA:66592"/>
        <dbReference type="Rhea" id="RHEA-COMP:13180"/>
        <dbReference type="Rhea" id="RHEA-COMP:16897"/>
        <dbReference type="Rhea" id="RHEA-COMP:17067"/>
        <dbReference type="ChEBI" id="CHEBI:15378"/>
        <dbReference type="ChEBI" id="CHEBI:136412"/>
        <dbReference type="ChEBI" id="CHEBI:157695"/>
        <dbReference type="ChEBI" id="CHEBI:167181"/>
        <dbReference type="EC" id="4.2.99.18"/>
    </reaction>
</comment>
<keyword evidence="4 10" id="KW-0227">DNA damage</keyword>
<dbReference type="Gene3D" id="1.10.1670.10">
    <property type="entry name" value="Helix-hairpin-Helix base-excision DNA repair enzymes (C-terminal)"/>
    <property type="match status" value="1"/>
</dbReference>
<comment type="similarity">
    <text evidence="1 10">Belongs to the Nth/MutY family.</text>
</comment>
<dbReference type="Gene3D" id="1.10.340.30">
    <property type="entry name" value="Hypothetical protein, domain 2"/>
    <property type="match status" value="1"/>
</dbReference>
<dbReference type="EMBL" id="AWSI01000013">
    <property type="protein sequence ID" value="ERH31434.1"/>
    <property type="molecule type" value="Genomic_DNA"/>
</dbReference>
<keyword evidence="2 10" id="KW-0004">4Fe-4S</keyword>
<dbReference type="PROSITE" id="PS01155">
    <property type="entry name" value="ENDONUCLEASE_III_2"/>
    <property type="match status" value="1"/>
</dbReference>
<keyword evidence="9 10" id="KW-0326">Glycosidase</keyword>
<gene>
    <name evidence="10" type="primary">nth</name>
    <name evidence="12" type="ORF">HMPREF9244_00469</name>
</gene>
<evidence type="ECO:0000256" key="5">
    <source>
        <dbReference type="ARBA" id="ARBA00022801"/>
    </source>
</evidence>
<evidence type="ECO:0000256" key="9">
    <source>
        <dbReference type="ARBA" id="ARBA00023295"/>
    </source>
</evidence>
<dbReference type="InterPro" id="IPR023170">
    <property type="entry name" value="HhH_base_excis_C"/>
</dbReference>
<dbReference type="GO" id="GO:0140078">
    <property type="term" value="F:class I DNA-(apurinic or apyrimidinic site) endonuclease activity"/>
    <property type="evidence" value="ECO:0007669"/>
    <property type="project" value="UniProtKB-EC"/>
</dbReference>
<evidence type="ECO:0000256" key="10">
    <source>
        <dbReference type="HAMAP-Rule" id="MF_00942"/>
    </source>
</evidence>
<dbReference type="GO" id="GO:0051539">
    <property type="term" value="F:4 iron, 4 sulfur cluster binding"/>
    <property type="evidence" value="ECO:0007669"/>
    <property type="project" value="UniProtKB-UniRule"/>
</dbReference>
<evidence type="ECO:0000256" key="1">
    <source>
        <dbReference type="ARBA" id="ARBA00008343"/>
    </source>
</evidence>
<proteinExistence type="inferred from homology"/>
<feature type="domain" description="HhH-GPD" evidence="11">
    <location>
        <begin position="54"/>
        <end position="206"/>
    </location>
</feature>
<keyword evidence="10" id="KW-0456">Lyase</keyword>
<dbReference type="SMART" id="SM00525">
    <property type="entry name" value="FES"/>
    <property type="match status" value="1"/>
</dbReference>
<dbReference type="HAMAP" id="MF_00942">
    <property type="entry name" value="Nth"/>
    <property type="match status" value="1"/>
</dbReference>
<dbReference type="GO" id="GO:0019104">
    <property type="term" value="F:DNA N-glycosylase activity"/>
    <property type="evidence" value="ECO:0007669"/>
    <property type="project" value="UniProtKB-UniRule"/>
</dbReference>
<organism evidence="12 13">
    <name type="scientific">Alloscardovia omnicolens F0580</name>
    <dbReference type="NCBI Taxonomy" id="1321816"/>
    <lineage>
        <taxon>Bacteria</taxon>
        <taxon>Bacillati</taxon>
        <taxon>Actinomycetota</taxon>
        <taxon>Actinomycetes</taxon>
        <taxon>Bifidobacteriales</taxon>
        <taxon>Bifidobacteriaceae</taxon>
        <taxon>Alloscardovia</taxon>
    </lineage>
</organism>
<dbReference type="PATRIC" id="fig|1321816.3.peg.404"/>
<feature type="binding site" evidence="10">
    <location>
        <position position="218"/>
    </location>
    <ligand>
        <name>[4Fe-4S] cluster</name>
        <dbReference type="ChEBI" id="CHEBI:49883"/>
    </ligand>
</feature>
<dbReference type="InterPro" id="IPR003265">
    <property type="entry name" value="HhH-GPD_domain"/>
</dbReference>
<dbReference type="PANTHER" id="PTHR10359">
    <property type="entry name" value="A/G-SPECIFIC ADENINE GLYCOSYLASE/ENDONUCLEASE III"/>
    <property type="match status" value="1"/>
</dbReference>
<dbReference type="CDD" id="cd00056">
    <property type="entry name" value="ENDO3c"/>
    <property type="match status" value="1"/>
</dbReference>
<comment type="function">
    <text evidence="10">DNA repair enzyme that has both DNA N-glycosylase activity and AP-lyase activity. The DNA N-glycosylase activity releases various damaged pyrimidines from DNA by cleaving the N-glycosidic bond, leaving an AP (apurinic/apyrimidinic) site. The AP-lyase activity cleaves the phosphodiester bond 3' to the AP site by a beta-elimination, leaving a 3'-terminal unsaturated sugar and a product with a terminal 5'-phosphate.</text>
</comment>
<evidence type="ECO:0000256" key="7">
    <source>
        <dbReference type="ARBA" id="ARBA00023014"/>
    </source>
</evidence>
<accession>U1RCW2</accession>